<evidence type="ECO:0000313" key="1">
    <source>
        <dbReference type="EnsemblMetazoa" id="CJA03354.1"/>
    </source>
</evidence>
<dbReference type="Proteomes" id="UP000005237">
    <property type="component" value="Unassembled WGS sequence"/>
</dbReference>
<name>A0A8R1DI94_CAEJA</name>
<sequence>MTKQVAWHLATVPKMFKHPLQYHEIISKQFFETIWSQNVVDKNLLAVFAGYVEELRIRFSLNCDLTVFDQILRFWEILNKKIIEEKSPNSSRVIDFAPNHVRNLQLLSQILPSADSKRIRACFTCFFACVEEIPHIKDILKASFETVGNLGYSLYQYVMTPSQPVAIVKKRAETSSKIQEIGEKEEEPFDEMWLHGIGDADQSVAMRLEKVLFIVDNILSQSLNRTILEMMSFGLEEFLKTSEKEREEDTARFVQLDSAKMFSSFHAHLLVGCCFERLINIAEKTGFSPEECLQLLQISIQILNNASAKFNRLTVRRRSVDVFSLTEEEKKEIEATRATAKMCFPIVSTILLLTQGSRGLHDYHVKAVEAMANFIKAADTFPTDDHSFNSTVEEARNLLKDLKIDISQISAPPVPSRGDKRRYSQVDICQELMEELHDDEPAVKGGTLMQIAKVFRQRSVICNRLIEYGGFEVAK</sequence>
<dbReference type="GO" id="GO:0009306">
    <property type="term" value="P:protein secretion"/>
    <property type="evidence" value="ECO:0007669"/>
    <property type="project" value="TreeGrafter"/>
</dbReference>
<evidence type="ECO:0000313" key="2">
    <source>
        <dbReference type="Proteomes" id="UP000005237"/>
    </source>
</evidence>
<dbReference type="PANTHER" id="PTHR20959">
    <property type="entry name" value="TRANSPORT AND GOLGI ORGANIZATION PROTEIN 6 FAMILY MEMBER"/>
    <property type="match status" value="1"/>
</dbReference>
<organism evidence="1 2">
    <name type="scientific">Caenorhabditis japonica</name>
    <dbReference type="NCBI Taxonomy" id="281687"/>
    <lineage>
        <taxon>Eukaryota</taxon>
        <taxon>Metazoa</taxon>
        <taxon>Ecdysozoa</taxon>
        <taxon>Nematoda</taxon>
        <taxon>Chromadorea</taxon>
        <taxon>Rhabditida</taxon>
        <taxon>Rhabditina</taxon>
        <taxon>Rhabditomorpha</taxon>
        <taxon>Rhabditoidea</taxon>
        <taxon>Rhabditidae</taxon>
        <taxon>Peloderinae</taxon>
        <taxon>Caenorhabditis</taxon>
    </lineage>
</organism>
<reference evidence="1" key="2">
    <citation type="submission" date="2022-06" db="UniProtKB">
        <authorList>
            <consortium name="EnsemblMetazoa"/>
        </authorList>
    </citation>
    <scope>IDENTIFICATION</scope>
    <source>
        <strain evidence="1">DF5081</strain>
    </source>
</reference>
<accession>A0A8R1DI94</accession>
<dbReference type="InterPro" id="IPR039600">
    <property type="entry name" value="TANGO6/Rtp1"/>
</dbReference>
<proteinExistence type="predicted"/>
<dbReference type="AlphaFoldDB" id="A0A8R1DI94"/>
<dbReference type="EnsemblMetazoa" id="CJA03354.1">
    <property type="protein sequence ID" value="CJA03354.1"/>
    <property type="gene ID" value="WBGene00122558"/>
</dbReference>
<reference evidence="2" key="1">
    <citation type="submission" date="2010-08" db="EMBL/GenBank/DDBJ databases">
        <authorList>
            <consortium name="Caenorhabditis japonica Sequencing Consortium"/>
            <person name="Wilson R.K."/>
        </authorList>
    </citation>
    <scope>NUCLEOTIDE SEQUENCE [LARGE SCALE GENOMIC DNA]</scope>
    <source>
        <strain evidence="2">DF5081</strain>
    </source>
</reference>
<dbReference type="PANTHER" id="PTHR20959:SF1">
    <property type="entry name" value="TRANSPORT AND GOLGI ORGANIZATION PROTEIN 6 HOMOLOG"/>
    <property type="match status" value="1"/>
</dbReference>
<protein>
    <submittedName>
        <fullName evidence="1">Uncharacterized protein</fullName>
    </submittedName>
</protein>
<keyword evidence="2" id="KW-1185">Reference proteome</keyword>